<protein>
    <submittedName>
        <fullName evidence="2">Uncharacterized protein</fullName>
    </submittedName>
</protein>
<dbReference type="EMBL" id="VCGU01000011">
    <property type="protein sequence ID" value="TRY67803.1"/>
    <property type="molecule type" value="Genomic_DNA"/>
</dbReference>
<accession>A0A553NQT0</accession>
<organism evidence="2 3">
    <name type="scientific">Tigriopus californicus</name>
    <name type="common">Marine copepod</name>
    <dbReference type="NCBI Taxonomy" id="6832"/>
    <lineage>
        <taxon>Eukaryota</taxon>
        <taxon>Metazoa</taxon>
        <taxon>Ecdysozoa</taxon>
        <taxon>Arthropoda</taxon>
        <taxon>Crustacea</taxon>
        <taxon>Multicrustacea</taxon>
        <taxon>Hexanauplia</taxon>
        <taxon>Copepoda</taxon>
        <taxon>Harpacticoida</taxon>
        <taxon>Harpacticidae</taxon>
        <taxon>Tigriopus</taxon>
    </lineage>
</organism>
<name>A0A553NQT0_TIGCA</name>
<keyword evidence="3" id="KW-1185">Reference proteome</keyword>
<feature type="region of interest" description="Disordered" evidence="1">
    <location>
        <begin position="39"/>
        <end position="69"/>
    </location>
</feature>
<dbReference type="AlphaFoldDB" id="A0A553NQT0"/>
<evidence type="ECO:0000313" key="3">
    <source>
        <dbReference type="Proteomes" id="UP000318571"/>
    </source>
</evidence>
<proteinExistence type="predicted"/>
<reference evidence="2 3" key="1">
    <citation type="journal article" date="2018" name="Nat. Ecol. Evol.">
        <title>Genomic signatures of mitonuclear coevolution across populations of Tigriopus californicus.</title>
        <authorList>
            <person name="Barreto F.S."/>
            <person name="Watson E.T."/>
            <person name="Lima T.G."/>
            <person name="Willett C.S."/>
            <person name="Edmands S."/>
            <person name="Li W."/>
            <person name="Burton R.S."/>
        </authorList>
    </citation>
    <scope>NUCLEOTIDE SEQUENCE [LARGE SCALE GENOMIC DNA]</scope>
    <source>
        <strain evidence="2 3">San Diego</strain>
    </source>
</reference>
<gene>
    <name evidence="2" type="ORF">TCAL_15880</name>
</gene>
<feature type="region of interest" description="Disordered" evidence="1">
    <location>
        <begin position="161"/>
        <end position="184"/>
    </location>
</feature>
<sequence>MGQRYCSVPGCHSYFKRDSFLGVIFHRFPPIPNANDCGSRLVRRKNPTDRPGIRDAKKCNDPDSPSYVPTIFPHHQVRINALAAKRYHRKQRGHGPGLTRAAGDHFTAKVQLTARPAGDQAEETESVDLFDSKDRPVTDLSGPIKQCRRRRSRTQMPGVILNGNMRRSQGPRKWSAATQVCIPS</sequence>
<evidence type="ECO:0000256" key="1">
    <source>
        <dbReference type="SAM" id="MobiDB-lite"/>
    </source>
</evidence>
<evidence type="ECO:0000313" key="2">
    <source>
        <dbReference type="EMBL" id="TRY67803.1"/>
    </source>
</evidence>
<feature type="compositionally biased region" description="Basic and acidic residues" evidence="1">
    <location>
        <begin position="46"/>
        <end position="61"/>
    </location>
</feature>
<comment type="caution">
    <text evidence="2">The sequence shown here is derived from an EMBL/GenBank/DDBJ whole genome shotgun (WGS) entry which is preliminary data.</text>
</comment>
<dbReference type="Proteomes" id="UP000318571">
    <property type="component" value="Chromosome 4"/>
</dbReference>